<dbReference type="GO" id="GO:1990165">
    <property type="term" value="F:single-strand break-containing DNA binding"/>
    <property type="evidence" value="ECO:0007669"/>
    <property type="project" value="TreeGrafter"/>
</dbReference>
<organism evidence="8 9">
    <name type="scientific">Cutaneotrichosporon oleaginosum</name>
    <dbReference type="NCBI Taxonomy" id="879819"/>
    <lineage>
        <taxon>Eukaryota</taxon>
        <taxon>Fungi</taxon>
        <taxon>Dikarya</taxon>
        <taxon>Basidiomycota</taxon>
        <taxon>Agaricomycotina</taxon>
        <taxon>Tremellomycetes</taxon>
        <taxon>Trichosporonales</taxon>
        <taxon>Trichosporonaceae</taxon>
        <taxon>Cutaneotrichosporon</taxon>
    </lineage>
</organism>
<dbReference type="PANTHER" id="PTHR12486:SF4">
    <property type="entry name" value="APRATAXIN"/>
    <property type="match status" value="1"/>
</dbReference>
<dbReference type="EMBL" id="KQ087181">
    <property type="protein sequence ID" value="KLT45543.1"/>
    <property type="molecule type" value="Genomic_DNA"/>
</dbReference>
<evidence type="ECO:0000256" key="6">
    <source>
        <dbReference type="PROSITE-ProRule" id="PRU00464"/>
    </source>
</evidence>
<evidence type="ECO:0000313" key="8">
    <source>
        <dbReference type="EMBL" id="KLT45543.1"/>
    </source>
</evidence>
<gene>
    <name evidence="8" type="ORF">CC85DRAFT_282625</name>
</gene>
<keyword evidence="4" id="KW-0238">DNA-binding</keyword>
<evidence type="ECO:0000256" key="1">
    <source>
        <dbReference type="ARBA" id="ARBA00004123"/>
    </source>
</evidence>
<dbReference type="PANTHER" id="PTHR12486">
    <property type="entry name" value="APRATAXIN-RELATED"/>
    <property type="match status" value="1"/>
</dbReference>
<dbReference type="SUPFAM" id="SSF54197">
    <property type="entry name" value="HIT-like"/>
    <property type="match status" value="1"/>
</dbReference>
<dbReference type="Pfam" id="PF11969">
    <property type="entry name" value="DcpS_C"/>
    <property type="match status" value="1"/>
</dbReference>
<feature type="domain" description="HIT" evidence="7">
    <location>
        <begin position="12"/>
        <end position="136"/>
    </location>
</feature>
<evidence type="ECO:0000256" key="3">
    <source>
        <dbReference type="ARBA" id="ARBA00022833"/>
    </source>
</evidence>
<keyword evidence="5" id="KW-0539">Nucleus</keyword>
<dbReference type="InterPro" id="IPR036265">
    <property type="entry name" value="HIT-like_sf"/>
</dbReference>
<dbReference type="PROSITE" id="PS51084">
    <property type="entry name" value="HIT_2"/>
    <property type="match status" value="1"/>
</dbReference>
<reference evidence="8 9" key="1">
    <citation type="submission" date="2015-03" db="EMBL/GenBank/DDBJ databases">
        <title>Genomics and transcriptomics of the oil-accumulating basidiomycete yeast T. oleaginosus allow insights into substrate utilization and the diverse evolutionary trajectories of mating systems in fungi.</title>
        <authorList>
            <consortium name="DOE Joint Genome Institute"/>
            <person name="Kourist R."/>
            <person name="Kracht O."/>
            <person name="Bracharz F."/>
            <person name="Lipzen A."/>
            <person name="Nolan M."/>
            <person name="Ohm R."/>
            <person name="Grigoriev I."/>
            <person name="Sun S."/>
            <person name="Heitman J."/>
            <person name="Bruck T."/>
            <person name="Nowrousian M."/>
        </authorList>
    </citation>
    <scope>NUCLEOTIDE SEQUENCE [LARGE SCALE GENOMIC DNA]</scope>
    <source>
        <strain evidence="8 9">IBC0246</strain>
    </source>
</reference>
<evidence type="ECO:0000259" key="7">
    <source>
        <dbReference type="PROSITE" id="PS51084"/>
    </source>
</evidence>
<protein>
    <submittedName>
        <fullName evidence="8">HIT-like protein</fullName>
    </submittedName>
</protein>
<dbReference type="Gene3D" id="3.30.428.10">
    <property type="entry name" value="HIT-like"/>
    <property type="match status" value="1"/>
</dbReference>
<sequence length="214" mass="23567">MALSLSALRDMARLPRPSSLPPSTLLLETPAAIAIFDKYPKAAYHVLVLPRLPLPPPLEGSERDLHDLASLLRSRAPRAVLDALAEAAAEVEEMIKDEMVKTTGKAWGVHMGFHAVPSMHHLHLHVISDDLCHPSLKTKKHYNSFRPDLGFLVSLRQVRGWIDAGEARARAETLPAKEALLKAPLTCFKCGKAAASMPALKAHLEAEFDEEKKR</sequence>
<dbReference type="Pfam" id="PF16278">
    <property type="entry name" value="zf-C2HE"/>
    <property type="match status" value="1"/>
</dbReference>
<comment type="subcellular location">
    <subcellularLocation>
        <location evidence="1">Nucleus</location>
    </subcellularLocation>
</comment>
<proteinExistence type="predicted"/>
<dbReference type="STRING" id="879819.A0A0J0XWX1"/>
<dbReference type="Proteomes" id="UP000053611">
    <property type="component" value="Unassembled WGS sequence"/>
</dbReference>
<dbReference type="GeneID" id="28982654"/>
<keyword evidence="9" id="KW-1185">Reference proteome</keyword>
<dbReference type="GO" id="GO:0000012">
    <property type="term" value="P:single strand break repair"/>
    <property type="evidence" value="ECO:0007669"/>
    <property type="project" value="TreeGrafter"/>
</dbReference>
<evidence type="ECO:0000256" key="4">
    <source>
        <dbReference type="ARBA" id="ARBA00023125"/>
    </source>
</evidence>
<evidence type="ECO:0000256" key="5">
    <source>
        <dbReference type="ARBA" id="ARBA00023242"/>
    </source>
</evidence>
<dbReference type="RefSeq" id="XP_018282034.1">
    <property type="nucleotide sequence ID" value="XM_018422051.1"/>
</dbReference>
<dbReference type="GO" id="GO:0003725">
    <property type="term" value="F:double-stranded RNA binding"/>
    <property type="evidence" value="ECO:0007669"/>
    <property type="project" value="TreeGrafter"/>
</dbReference>
<dbReference type="OrthoDB" id="3512845at2759"/>
<dbReference type="InterPro" id="IPR032566">
    <property type="entry name" value="Znf-C2HE"/>
</dbReference>
<name>A0A0J0XWX1_9TREE</name>
<dbReference type="InterPro" id="IPR011146">
    <property type="entry name" value="HIT-like"/>
</dbReference>
<keyword evidence="3" id="KW-0862">Zinc</keyword>
<dbReference type="GO" id="GO:0046872">
    <property type="term" value="F:metal ion binding"/>
    <property type="evidence" value="ECO:0007669"/>
    <property type="project" value="UniProtKB-KW"/>
</dbReference>
<dbReference type="GO" id="GO:0030983">
    <property type="term" value="F:mismatched DNA binding"/>
    <property type="evidence" value="ECO:0007669"/>
    <property type="project" value="TreeGrafter"/>
</dbReference>
<feature type="short sequence motif" description="Histidine triad motif" evidence="6">
    <location>
        <begin position="121"/>
        <end position="125"/>
    </location>
</feature>
<evidence type="ECO:0000313" key="9">
    <source>
        <dbReference type="Proteomes" id="UP000053611"/>
    </source>
</evidence>
<accession>A0A0J0XWX1</accession>
<dbReference type="GO" id="GO:0033699">
    <property type="term" value="F:DNA 5'-adenosine monophosphate hydrolase activity"/>
    <property type="evidence" value="ECO:0007669"/>
    <property type="project" value="TreeGrafter"/>
</dbReference>
<evidence type="ECO:0000256" key="2">
    <source>
        <dbReference type="ARBA" id="ARBA00022723"/>
    </source>
</evidence>
<dbReference type="AlphaFoldDB" id="A0A0J0XWX1"/>
<dbReference type="GO" id="GO:0003697">
    <property type="term" value="F:single-stranded DNA binding"/>
    <property type="evidence" value="ECO:0007669"/>
    <property type="project" value="TreeGrafter"/>
</dbReference>
<keyword evidence="2" id="KW-0479">Metal-binding</keyword>
<dbReference type="GO" id="GO:0005634">
    <property type="term" value="C:nucleus"/>
    <property type="evidence" value="ECO:0007669"/>
    <property type="project" value="UniProtKB-SubCell"/>
</dbReference>